<protein>
    <recommendedName>
        <fullName evidence="4">Phosphoribosylglycinamide formyltransferase</fullName>
        <ecNumber evidence="4">2.1.2.2</ecNumber>
    </recommendedName>
    <alternativeName>
        <fullName evidence="4">5'-phosphoribosylglycinamide transformylase</fullName>
    </alternativeName>
    <alternativeName>
        <fullName evidence="4">GAR transformylase</fullName>
        <shortName evidence="4">GART</shortName>
    </alternativeName>
</protein>
<dbReference type="KEGG" id="kmn:HW532_04925"/>
<dbReference type="PANTHER" id="PTHR43369">
    <property type="entry name" value="PHOSPHORIBOSYLGLYCINAMIDE FORMYLTRANSFERASE"/>
    <property type="match status" value="1"/>
</dbReference>
<evidence type="ECO:0000313" key="7">
    <source>
        <dbReference type="Proteomes" id="UP000593594"/>
    </source>
</evidence>
<dbReference type="Gene3D" id="3.40.50.170">
    <property type="entry name" value="Formyl transferase, N-terminal domain"/>
    <property type="match status" value="1"/>
</dbReference>
<feature type="binding site" evidence="4">
    <location>
        <position position="109"/>
    </location>
    <ligand>
        <name>(6R)-10-formyltetrahydrofolate</name>
        <dbReference type="ChEBI" id="CHEBI:195366"/>
    </ligand>
</feature>
<comment type="function">
    <text evidence="4">Catalyzes the transfer of a formyl group from 10-formyltetrahydrofolate to 5-phospho-ribosyl-glycinamide (GAR), producing 5-phospho-ribosyl-N-formylglycinamide (FGAR) and tetrahydrofolate.</text>
</comment>
<evidence type="ECO:0000313" key="6">
    <source>
        <dbReference type="EMBL" id="QPC45190.1"/>
    </source>
</evidence>
<dbReference type="PANTHER" id="PTHR43369:SF2">
    <property type="entry name" value="PHOSPHORIBOSYLGLYCINAMIDE FORMYLTRANSFERASE"/>
    <property type="match status" value="1"/>
</dbReference>
<dbReference type="GO" id="GO:0006189">
    <property type="term" value="P:'de novo' IMP biosynthetic process"/>
    <property type="evidence" value="ECO:0007669"/>
    <property type="project" value="UniProtKB-UniRule"/>
</dbReference>
<dbReference type="CDD" id="cd08645">
    <property type="entry name" value="FMT_core_GART"/>
    <property type="match status" value="1"/>
</dbReference>
<reference evidence="6 7" key="1">
    <citation type="submission" date="2020-06" db="EMBL/GenBank/DDBJ databases">
        <title>Genome sequence of 2 isolates from Red Sea Mangroves.</title>
        <authorList>
            <person name="Sefrji F."/>
            <person name="Michoud G."/>
            <person name="Merlino G."/>
            <person name="Daffonchio D."/>
        </authorList>
    </citation>
    <scope>NUCLEOTIDE SEQUENCE [LARGE SCALE GENOMIC DNA]</scope>
    <source>
        <strain evidence="6 7">R1DC25</strain>
    </source>
</reference>
<proteinExistence type="inferred from homology"/>
<dbReference type="InterPro" id="IPR002376">
    <property type="entry name" value="Formyl_transf_N"/>
</dbReference>
<feature type="binding site" evidence="4">
    <location>
        <position position="67"/>
    </location>
    <ligand>
        <name>(6R)-10-formyltetrahydrofolate</name>
        <dbReference type="ChEBI" id="CHEBI:195366"/>
    </ligand>
</feature>
<keyword evidence="2 4" id="KW-0808">Transferase</keyword>
<feature type="site" description="Raises pKa of active site His" evidence="4">
    <location>
        <position position="147"/>
    </location>
</feature>
<dbReference type="HAMAP" id="MF_01930">
    <property type="entry name" value="PurN"/>
    <property type="match status" value="1"/>
</dbReference>
<dbReference type="EMBL" id="CP058214">
    <property type="protein sequence ID" value="QPC45190.1"/>
    <property type="molecule type" value="Genomic_DNA"/>
</dbReference>
<dbReference type="Pfam" id="PF00551">
    <property type="entry name" value="Formyl_trans_N"/>
    <property type="match status" value="1"/>
</dbReference>
<comment type="pathway">
    <text evidence="1 4">Purine metabolism; IMP biosynthesis via de novo pathway; N(2)-formyl-N(1)-(5-phospho-D-ribosyl)glycinamide from N(1)-(5-phospho-D-ribosyl)glycinamide (10-formyl THF route): step 1/1.</text>
</comment>
<dbReference type="GO" id="GO:0004644">
    <property type="term" value="F:phosphoribosylglycinamide formyltransferase activity"/>
    <property type="evidence" value="ECO:0007669"/>
    <property type="project" value="UniProtKB-UniRule"/>
</dbReference>
<evidence type="ECO:0000256" key="1">
    <source>
        <dbReference type="ARBA" id="ARBA00005054"/>
    </source>
</evidence>
<comment type="similarity">
    <text evidence="4">Belongs to the GART family.</text>
</comment>
<dbReference type="Proteomes" id="UP000593594">
    <property type="component" value="Chromosome"/>
</dbReference>
<comment type="catalytic activity">
    <reaction evidence="4">
        <text>N(1)-(5-phospho-beta-D-ribosyl)glycinamide + (6R)-10-formyltetrahydrofolate = N(2)-formyl-N(1)-(5-phospho-beta-D-ribosyl)glycinamide + (6S)-5,6,7,8-tetrahydrofolate + H(+)</text>
        <dbReference type="Rhea" id="RHEA:15053"/>
        <dbReference type="ChEBI" id="CHEBI:15378"/>
        <dbReference type="ChEBI" id="CHEBI:57453"/>
        <dbReference type="ChEBI" id="CHEBI:143788"/>
        <dbReference type="ChEBI" id="CHEBI:147286"/>
        <dbReference type="ChEBI" id="CHEBI:195366"/>
        <dbReference type="EC" id="2.1.2.2"/>
    </reaction>
</comment>
<accession>A0A7S8C857</accession>
<dbReference type="NCBIfam" id="TIGR00639">
    <property type="entry name" value="PurN"/>
    <property type="match status" value="1"/>
</dbReference>
<keyword evidence="7" id="KW-1185">Reference proteome</keyword>
<organism evidence="6 7">
    <name type="scientific">Kaustia mangrovi</name>
    <dbReference type="NCBI Taxonomy" id="2593653"/>
    <lineage>
        <taxon>Bacteria</taxon>
        <taxon>Pseudomonadati</taxon>
        <taxon>Pseudomonadota</taxon>
        <taxon>Alphaproteobacteria</taxon>
        <taxon>Hyphomicrobiales</taxon>
        <taxon>Parvibaculaceae</taxon>
        <taxon>Kaustia</taxon>
    </lineage>
</organism>
<dbReference type="RefSeq" id="WP_213164430.1">
    <property type="nucleotide sequence ID" value="NZ_CP058214.1"/>
</dbReference>
<dbReference type="EC" id="2.1.2.2" evidence="4"/>
<dbReference type="SUPFAM" id="SSF53328">
    <property type="entry name" value="Formyltransferase"/>
    <property type="match status" value="1"/>
</dbReference>
<dbReference type="GO" id="GO:0005829">
    <property type="term" value="C:cytosol"/>
    <property type="evidence" value="ECO:0007669"/>
    <property type="project" value="TreeGrafter"/>
</dbReference>
<name>A0A7S8C857_9HYPH</name>
<dbReference type="AlphaFoldDB" id="A0A7S8C857"/>
<feature type="binding site" evidence="4">
    <location>
        <begin position="14"/>
        <end position="16"/>
    </location>
    <ligand>
        <name>N(1)-(5-phospho-beta-D-ribosyl)glycinamide</name>
        <dbReference type="ChEBI" id="CHEBI:143788"/>
    </ligand>
</feature>
<feature type="active site" description="Proton donor" evidence="4">
    <location>
        <position position="111"/>
    </location>
</feature>
<feature type="binding site" evidence="4">
    <location>
        <begin position="92"/>
        <end position="95"/>
    </location>
    <ligand>
        <name>(6R)-10-formyltetrahydrofolate</name>
        <dbReference type="ChEBI" id="CHEBI:195366"/>
    </ligand>
</feature>
<dbReference type="InterPro" id="IPR036477">
    <property type="entry name" value="Formyl_transf_N_sf"/>
</dbReference>
<evidence type="ECO:0000259" key="5">
    <source>
        <dbReference type="Pfam" id="PF00551"/>
    </source>
</evidence>
<evidence type="ECO:0000256" key="4">
    <source>
        <dbReference type="HAMAP-Rule" id="MF_01930"/>
    </source>
</evidence>
<feature type="domain" description="Formyl transferase N-terminal" evidence="5">
    <location>
        <begin position="4"/>
        <end position="184"/>
    </location>
</feature>
<keyword evidence="3 4" id="KW-0658">Purine biosynthesis</keyword>
<dbReference type="UniPathway" id="UPA00074">
    <property type="reaction ID" value="UER00126"/>
</dbReference>
<gene>
    <name evidence="4" type="primary">purN</name>
    <name evidence="6" type="ORF">HW532_04925</name>
</gene>
<evidence type="ECO:0000256" key="3">
    <source>
        <dbReference type="ARBA" id="ARBA00022755"/>
    </source>
</evidence>
<dbReference type="InterPro" id="IPR004607">
    <property type="entry name" value="GART"/>
</dbReference>
<sequence>MARKKIAVLISGRGSNLAALIEACQADDYPAEIALVVSNRPGARGLKLAEDAGIATATIDHKTYSSRESFEERLDAVLGEAKVEIICCAGFLRLLTDGFVERWRNRILNIHPSLLPAYRGLNTHERVLAEGGRITGCTVHFMRPEMDAGPIIAQAAVPVLGNDTADELAARVLKAEHIVYPLALRLVASGRVRLSGEQVVYEGDETPAAPLVSPHP</sequence>
<evidence type="ECO:0000256" key="2">
    <source>
        <dbReference type="ARBA" id="ARBA00022679"/>
    </source>
</evidence>